<evidence type="ECO:0000256" key="11">
    <source>
        <dbReference type="SAM" id="SignalP"/>
    </source>
</evidence>
<keyword evidence="4" id="KW-1134">Transmembrane beta strand</keyword>
<gene>
    <name evidence="13" type="ORF">PTE30175_00880</name>
</gene>
<keyword evidence="3" id="KW-0813">Transport</keyword>
<dbReference type="EMBL" id="CABPRZ010000003">
    <property type="protein sequence ID" value="VVD77338.1"/>
    <property type="molecule type" value="Genomic_DNA"/>
</dbReference>
<dbReference type="PANTHER" id="PTHR34501:SF9">
    <property type="entry name" value="MAJOR OUTER MEMBRANE PROTEIN P.IA"/>
    <property type="match status" value="1"/>
</dbReference>
<dbReference type="AlphaFoldDB" id="A0A5E4SSI0"/>
<keyword evidence="6 11" id="KW-0732">Signal</keyword>
<keyword evidence="10" id="KW-0998">Cell outer membrane</keyword>
<evidence type="ECO:0000256" key="4">
    <source>
        <dbReference type="ARBA" id="ARBA00022452"/>
    </source>
</evidence>
<evidence type="ECO:0000256" key="6">
    <source>
        <dbReference type="ARBA" id="ARBA00022729"/>
    </source>
</evidence>
<dbReference type="InterPro" id="IPR033900">
    <property type="entry name" value="Gram_neg_porin_domain"/>
</dbReference>
<feature type="signal peptide" evidence="11">
    <location>
        <begin position="1"/>
        <end position="24"/>
    </location>
</feature>
<evidence type="ECO:0000256" key="3">
    <source>
        <dbReference type="ARBA" id="ARBA00022448"/>
    </source>
</evidence>
<dbReference type="InterPro" id="IPR023614">
    <property type="entry name" value="Porin_dom_sf"/>
</dbReference>
<dbReference type="PANTHER" id="PTHR34501">
    <property type="entry name" value="PROTEIN YDDL-RELATED"/>
    <property type="match status" value="1"/>
</dbReference>
<feature type="chain" id="PRO_5022660158" evidence="11">
    <location>
        <begin position="25"/>
        <end position="377"/>
    </location>
</feature>
<comment type="subunit">
    <text evidence="2">Homotrimer.</text>
</comment>
<dbReference type="RefSeq" id="WP_150695843.1">
    <property type="nucleotide sequence ID" value="NZ_CABPRZ010000003.1"/>
</dbReference>
<dbReference type="OrthoDB" id="8982743at2"/>
<accession>A0A5E4SSI0</accession>
<evidence type="ECO:0000259" key="12">
    <source>
        <dbReference type="Pfam" id="PF13609"/>
    </source>
</evidence>
<reference evidence="13 14" key="1">
    <citation type="submission" date="2019-08" db="EMBL/GenBank/DDBJ databases">
        <authorList>
            <person name="Peeters C."/>
        </authorList>
    </citation>
    <scope>NUCLEOTIDE SEQUENCE [LARGE SCALE GENOMIC DNA]</scope>
    <source>
        <strain evidence="13 14">LMG 30175</strain>
    </source>
</reference>
<keyword evidence="5" id="KW-0812">Transmembrane</keyword>
<keyword evidence="7" id="KW-0406">Ion transport</keyword>
<evidence type="ECO:0000256" key="1">
    <source>
        <dbReference type="ARBA" id="ARBA00004571"/>
    </source>
</evidence>
<evidence type="ECO:0000256" key="5">
    <source>
        <dbReference type="ARBA" id="ARBA00022692"/>
    </source>
</evidence>
<organism evidence="13 14">
    <name type="scientific">Pandoraea terrae</name>
    <dbReference type="NCBI Taxonomy" id="1537710"/>
    <lineage>
        <taxon>Bacteria</taxon>
        <taxon>Pseudomonadati</taxon>
        <taxon>Pseudomonadota</taxon>
        <taxon>Betaproteobacteria</taxon>
        <taxon>Burkholderiales</taxon>
        <taxon>Burkholderiaceae</taxon>
        <taxon>Pandoraea</taxon>
    </lineage>
</organism>
<dbReference type="Pfam" id="PF13609">
    <property type="entry name" value="Porin_4"/>
    <property type="match status" value="1"/>
</dbReference>
<dbReference type="InterPro" id="IPR002299">
    <property type="entry name" value="Porin_Neis"/>
</dbReference>
<protein>
    <submittedName>
        <fullName evidence="13">Membrane protein</fullName>
    </submittedName>
</protein>
<dbReference type="CDD" id="cd00342">
    <property type="entry name" value="gram_neg_porins"/>
    <property type="match status" value="1"/>
</dbReference>
<evidence type="ECO:0000256" key="2">
    <source>
        <dbReference type="ARBA" id="ARBA00011233"/>
    </source>
</evidence>
<name>A0A5E4SSI0_9BURK</name>
<evidence type="ECO:0000313" key="13">
    <source>
        <dbReference type="EMBL" id="VVD77338.1"/>
    </source>
</evidence>
<dbReference type="InterPro" id="IPR050298">
    <property type="entry name" value="Gram-neg_bact_OMP"/>
</dbReference>
<keyword evidence="9" id="KW-0472">Membrane</keyword>
<dbReference type="PRINTS" id="PR00184">
    <property type="entry name" value="NEISSPPORIN"/>
</dbReference>
<dbReference type="Proteomes" id="UP000414233">
    <property type="component" value="Unassembled WGS sequence"/>
</dbReference>
<dbReference type="GO" id="GO:0009279">
    <property type="term" value="C:cell outer membrane"/>
    <property type="evidence" value="ECO:0007669"/>
    <property type="project" value="UniProtKB-SubCell"/>
</dbReference>
<keyword evidence="14" id="KW-1185">Reference proteome</keyword>
<dbReference type="Gene3D" id="2.40.160.10">
    <property type="entry name" value="Porin"/>
    <property type="match status" value="1"/>
</dbReference>
<dbReference type="SUPFAM" id="SSF56935">
    <property type="entry name" value="Porins"/>
    <property type="match status" value="1"/>
</dbReference>
<evidence type="ECO:0000313" key="14">
    <source>
        <dbReference type="Proteomes" id="UP000414233"/>
    </source>
</evidence>
<evidence type="ECO:0000256" key="10">
    <source>
        <dbReference type="ARBA" id="ARBA00023237"/>
    </source>
</evidence>
<dbReference type="GO" id="GO:0046930">
    <property type="term" value="C:pore complex"/>
    <property type="evidence" value="ECO:0007669"/>
    <property type="project" value="UniProtKB-KW"/>
</dbReference>
<dbReference type="GO" id="GO:0015288">
    <property type="term" value="F:porin activity"/>
    <property type="evidence" value="ECO:0007669"/>
    <property type="project" value="UniProtKB-KW"/>
</dbReference>
<feature type="domain" description="Porin" evidence="12">
    <location>
        <begin position="11"/>
        <end position="350"/>
    </location>
</feature>
<evidence type="ECO:0000256" key="9">
    <source>
        <dbReference type="ARBA" id="ARBA00023136"/>
    </source>
</evidence>
<evidence type="ECO:0000256" key="7">
    <source>
        <dbReference type="ARBA" id="ARBA00023065"/>
    </source>
</evidence>
<evidence type="ECO:0000256" key="8">
    <source>
        <dbReference type="ARBA" id="ARBA00023114"/>
    </source>
</evidence>
<proteinExistence type="predicted"/>
<keyword evidence="8" id="KW-0626">Porin</keyword>
<comment type="subcellular location">
    <subcellularLocation>
        <location evidence="1">Cell outer membrane</location>
        <topology evidence="1">Multi-pass membrane protein</topology>
    </subcellularLocation>
</comment>
<sequence>MRLKNNTLALAAAAGALFAGQAHAQSNVTLYGLIDMSVPTYRSNAGPNGAKTIGIGNDGEPWFSGSRWGLRGSEDIGNGTHIIFRLESEFVTSSGDMEDPGQIFDRDAWVGVQDDTFGKLTVGFQNTIARDAAAIYGDAYGSASLSTEEGGFTNSNNFKQMIFYAASATGTRYTNGVAWKKLFNNGLFLSAGYAFGNTTNFAVGSNYQVAIGYNGGPFNVSGFYSHANRAGFTNQSYSAGGNYTIGIVRVNAGYFHYTGDQGALGQRRDNAWTVSMKLMPQGRFDYELGYQQMHASNVAYNADGFVPNANSGSFSLTNGVGSGYKETLYASAFYHLSKRTELYVAGDYMKLHNGYTVAGTNGKNNQVELTGGIRTRF</sequence>
<dbReference type="GO" id="GO:0006811">
    <property type="term" value="P:monoatomic ion transport"/>
    <property type="evidence" value="ECO:0007669"/>
    <property type="project" value="UniProtKB-KW"/>
</dbReference>